<feature type="domain" description="Uracil-DNA glycosylase-like" evidence="10">
    <location>
        <begin position="46"/>
        <end position="217"/>
    </location>
</feature>
<keyword evidence="7" id="KW-0234">DNA repair</keyword>
<dbReference type="AlphaFoldDB" id="A0A965GBW3"/>
<comment type="caution">
    <text evidence="11">The sequence shown here is derived from an EMBL/GenBank/DDBJ whole genome shotgun (WGS) entry which is preliminary data.</text>
</comment>
<dbReference type="PANTHER" id="PTHR33693:SF3">
    <property type="entry name" value="TYPE-5 URACIL-DNA GLYCOSYLASE"/>
    <property type="match status" value="1"/>
</dbReference>
<evidence type="ECO:0000256" key="3">
    <source>
        <dbReference type="ARBA" id="ARBA00022763"/>
    </source>
</evidence>
<dbReference type="GO" id="GO:0033958">
    <property type="term" value="F:DNA-deoxyinosine glycosylase activity"/>
    <property type="evidence" value="ECO:0007669"/>
    <property type="project" value="InterPro"/>
</dbReference>
<evidence type="ECO:0000313" key="11">
    <source>
        <dbReference type="EMBL" id="NBR93600.1"/>
    </source>
</evidence>
<organism evidence="11 12">
    <name type="scientific">Candidatus Fonsibacter lacus</name>
    <dbReference type="NCBI Taxonomy" id="2576439"/>
    <lineage>
        <taxon>Bacteria</taxon>
        <taxon>Pseudomonadati</taxon>
        <taxon>Pseudomonadota</taxon>
        <taxon>Alphaproteobacteria</taxon>
        <taxon>Candidatus Pelagibacterales</taxon>
        <taxon>Candidatus Pelagibacterales incertae sedis</taxon>
        <taxon>Candidatus Fonsibacter</taxon>
    </lineage>
</organism>
<dbReference type="InterPro" id="IPR051536">
    <property type="entry name" value="UDG_Type-4/5"/>
</dbReference>
<dbReference type="EMBL" id="RFXN01000012">
    <property type="protein sequence ID" value="NBR93600.1"/>
    <property type="molecule type" value="Genomic_DNA"/>
</dbReference>
<dbReference type="Pfam" id="PF03167">
    <property type="entry name" value="UDG"/>
    <property type="match status" value="1"/>
</dbReference>
<evidence type="ECO:0000256" key="2">
    <source>
        <dbReference type="ARBA" id="ARBA00022723"/>
    </source>
</evidence>
<keyword evidence="6" id="KW-0411">Iron-sulfur</keyword>
<dbReference type="Proteomes" id="UP000740727">
    <property type="component" value="Unassembled WGS sequence"/>
</dbReference>
<gene>
    <name evidence="11" type="ORF">EBT44_01915</name>
</gene>
<dbReference type="Gene3D" id="3.40.470.10">
    <property type="entry name" value="Uracil-DNA glycosylase-like domain"/>
    <property type="match status" value="1"/>
</dbReference>
<protein>
    <recommendedName>
        <fullName evidence="9">Type-5 uracil-DNA glycosylase</fullName>
    </recommendedName>
</protein>
<evidence type="ECO:0000256" key="6">
    <source>
        <dbReference type="ARBA" id="ARBA00023014"/>
    </source>
</evidence>
<dbReference type="GO" id="GO:0006284">
    <property type="term" value="P:base-excision repair"/>
    <property type="evidence" value="ECO:0007669"/>
    <property type="project" value="InterPro"/>
</dbReference>
<sequence>MASLQLLNNEIVACRQCSRLVQWREEVAVVKRKSYQDQEYWGKPVPGFGPDDAKIVIVGLAPGAHGANRTGRVFTGDASGDWLYGALHRSGLANQETSTSRDDGLQLNSVRILTAVRCAPPGNKPTPQERDTCFPWLTAELAAMTKARVFIALGAFAWDSLWRALREIGISLPDQKVAFAHRVEVDCDGYLLLGSYHPSQQNTFTGKLLPGEMEKIFTRAGRFTPR</sequence>
<dbReference type="CDD" id="cd10031">
    <property type="entry name" value="UDG-F5_TTUDGB_like"/>
    <property type="match status" value="1"/>
</dbReference>
<evidence type="ECO:0000256" key="4">
    <source>
        <dbReference type="ARBA" id="ARBA00022801"/>
    </source>
</evidence>
<proteinExistence type="inferred from homology"/>
<dbReference type="GO" id="GO:0051539">
    <property type="term" value="F:4 iron, 4 sulfur cluster binding"/>
    <property type="evidence" value="ECO:0007669"/>
    <property type="project" value="UniProtKB-KW"/>
</dbReference>
<keyword evidence="1" id="KW-0004">4Fe-4S</keyword>
<dbReference type="PANTHER" id="PTHR33693">
    <property type="entry name" value="TYPE-5 URACIL-DNA GLYCOSYLASE"/>
    <property type="match status" value="1"/>
</dbReference>
<accession>A0A965GBW3</accession>
<evidence type="ECO:0000256" key="9">
    <source>
        <dbReference type="ARBA" id="ARBA00023887"/>
    </source>
</evidence>
<dbReference type="GO" id="GO:0004844">
    <property type="term" value="F:uracil DNA N-glycosylase activity"/>
    <property type="evidence" value="ECO:0007669"/>
    <property type="project" value="InterPro"/>
</dbReference>
<keyword evidence="4" id="KW-0378">Hydrolase</keyword>
<dbReference type="GO" id="GO:0046872">
    <property type="term" value="F:metal ion binding"/>
    <property type="evidence" value="ECO:0007669"/>
    <property type="project" value="UniProtKB-KW"/>
</dbReference>
<evidence type="ECO:0000256" key="1">
    <source>
        <dbReference type="ARBA" id="ARBA00022485"/>
    </source>
</evidence>
<keyword evidence="2" id="KW-0479">Metal-binding</keyword>
<comment type="similarity">
    <text evidence="8">Belongs to the uracil-DNA glycosylase (UDG) superfamily. Type 5 (UDGb) family.</text>
</comment>
<dbReference type="InterPro" id="IPR036895">
    <property type="entry name" value="Uracil-DNA_glycosylase-like_sf"/>
</dbReference>
<reference evidence="11" key="1">
    <citation type="submission" date="2018-10" db="EMBL/GenBank/DDBJ databases">
        <title>Iterative Subtractive Binning of Freshwater Chronoseries Metagenomes Recovers Nearly Complete Genomes from over Four Hundred Novel Species.</title>
        <authorList>
            <person name="Rodriguez-R L.M."/>
            <person name="Tsementzi D."/>
            <person name="Luo C."/>
            <person name="Konstantinidis K.T."/>
        </authorList>
    </citation>
    <scope>NUCLEOTIDE SEQUENCE</scope>
    <source>
        <strain evidence="11">WB5_2A_028</strain>
    </source>
</reference>
<dbReference type="SMART" id="SM00986">
    <property type="entry name" value="UDG"/>
    <property type="match status" value="1"/>
</dbReference>
<evidence type="ECO:0000313" key="12">
    <source>
        <dbReference type="Proteomes" id="UP000740727"/>
    </source>
</evidence>
<dbReference type="InterPro" id="IPR005122">
    <property type="entry name" value="Uracil-DNA_glycosylase-like"/>
</dbReference>
<evidence type="ECO:0000256" key="7">
    <source>
        <dbReference type="ARBA" id="ARBA00023204"/>
    </source>
</evidence>
<dbReference type="InterPro" id="IPR044147">
    <property type="entry name" value="UdgB-like"/>
</dbReference>
<name>A0A965GBW3_9PROT</name>
<evidence type="ECO:0000259" key="10">
    <source>
        <dbReference type="SMART" id="SM00986"/>
    </source>
</evidence>
<keyword evidence="5" id="KW-0408">Iron</keyword>
<dbReference type="SUPFAM" id="SSF52141">
    <property type="entry name" value="Uracil-DNA glycosylase-like"/>
    <property type="match status" value="1"/>
</dbReference>
<keyword evidence="3" id="KW-0227">DNA damage</keyword>
<evidence type="ECO:0000256" key="5">
    <source>
        <dbReference type="ARBA" id="ARBA00023004"/>
    </source>
</evidence>
<evidence type="ECO:0000256" key="8">
    <source>
        <dbReference type="ARBA" id="ARBA00023779"/>
    </source>
</evidence>
<dbReference type="SMART" id="SM00987">
    <property type="entry name" value="UreE_C"/>
    <property type="match status" value="1"/>
</dbReference>